<organism evidence="1">
    <name type="scientific">Rhizophora mucronata</name>
    <name type="common">Asiatic mangrove</name>
    <dbReference type="NCBI Taxonomy" id="61149"/>
    <lineage>
        <taxon>Eukaryota</taxon>
        <taxon>Viridiplantae</taxon>
        <taxon>Streptophyta</taxon>
        <taxon>Embryophyta</taxon>
        <taxon>Tracheophyta</taxon>
        <taxon>Spermatophyta</taxon>
        <taxon>Magnoliopsida</taxon>
        <taxon>eudicotyledons</taxon>
        <taxon>Gunneridae</taxon>
        <taxon>Pentapetalae</taxon>
        <taxon>rosids</taxon>
        <taxon>fabids</taxon>
        <taxon>Malpighiales</taxon>
        <taxon>Rhizophoraceae</taxon>
        <taxon>Rhizophora</taxon>
    </lineage>
</organism>
<name>A0A2P2LU99_RHIMU</name>
<dbReference type="EMBL" id="GGEC01041064">
    <property type="protein sequence ID" value="MBX21548.1"/>
    <property type="molecule type" value="Transcribed_RNA"/>
</dbReference>
<keyword evidence="1" id="KW-0648">Protein biosynthesis</keyword>
<dbReference type="AntiFam" id="ANF00072">
    <property type="entry name" value="Shadow ORF (opposite TypA)"/>
</dbReference>
<protein>
    <submittedName>
        <fullName evidence="1">Elongation factor G</fullName>
    </submittedName>
</protein>
<sequence length="170" mass="18738">MSQFRPCLVQHLPWISSHPIELVNKGKSRDLISPHLPIHSYGLTLNSTHTTQHKNRTIQNPQCPLHFYCKIHMPWRINDIYLVVIPGAVSGGGLDGDAFLSFQVHGIHLGAHAVAATNLVYFMDATGVVKDALGEGGLARVDVGGDTYVSEALYGFLPPWFLVFLSPREV</sequence>
<reference evidence="1" key="1">
    <citation type="submission" date="2018-02" db="EMBL/GenBank/DDBJ databases">
        <title>Rhizophora mucronata_Transcriptome.</title>
        <authorList>
            <person name="Meera S.P."/>
            <person name="Sreeshan A."/>
            <person name="Augustine A."/>
        </authorList>
    </citation>
    <scope>NUCLEOTIDE SEQUENCE</scope>
    <source>
        <tissue evidence="1">Leaf</tissue>
    </source>
</reference>
<dbReference type="GO" id="GO:0003746">
    <property type="term" value="F:translation elongation factor activity"/>
    <property type="evidence" value="ECO:0007669"/>
    <property type="project" value="UniProtKB-KW"/>
</dbReference>
<keyword evidence="1" id="KW-0251">Elongation factor</keyword>
<proteinExistence type="predicted"/>
<accession>A0A2P2LU99</accession>
<dbReference type="AlphaFoldDB" id="A0A2P2LU99"/>
<evidence type="ECO:0000313" key="1">
    <source>
        <dbReference type="EMBL" id="MBX21548.1"/>
    </source>
</evidence>